<dbReference type="AlphaFoldDB" id="A0A1F6NF46"/>
<dbReference type="EMBL" id="MFQS01000041">
    <property type="protein sequence ID" value="OGH82438.1"/>
    <property type="molecule type" value="Genomic_DNA"/>
</dbReference>
<proteinExistence type="predicted"/>
<comment type="caution">
    <text evidence="1">The sequence shown here is derived from an EMBL/GenBank/DDBJ whole genome shotgun (WGS) entry which is preliminary data.</text>
</comment>
<accession>A0A1F6NF46</accession>
<name>A0A1F6NF46_9BACT</name>
<organism evidence="1 2">
    <name type="scientific">Candidatus Magasanikbacteria bacterium RIFOXYB1_FULL_40_15</name>
    <dbReference type="NCBI Taxonomy" id="1798697"/>
    <lineage>
        <taxon>Bacteria</taxon>
        <taxon>Candidatus Magasanikiibacteriota</taxon>
    </lineage>
</organism>
<evidence type="ECO:0000313" key="2">
    <source>
        <dbReference type="Proteomes" id="UP000176300"/>
    </source>
</evidence>
<reference evidence="1 2" key="1">
    <citation type="journal article" date="2016" name="Nat. Commun.">
        <title>Thousands of microbial genomes shed light on interconnected biogeochemical processes in an aquifer system.</title>
        <authorList>
            <person name="Anantharaman K."/>
            <person name="Brown C.T."/>
            <person name="Hug L.A."/>
            <person name="Sharon I."/>
            <person name="Castelle C.J."/>
            <person name="Probst A.J."/>
            <person name="Thomas B.C."/>
            <person name="Singh A."/>
            <person name="Wilkins M.J."/>
            <person name="Karaoz U."/>
            <person name="Brodie E.L."/>
            <person name="Williams K.H."/>
            <person name="Hubbard S.S."/>
            <person name="Banfield J.F."/>
        </authorList>
    </citation>
    <scope>NUCLEOTIDE SEQUENCE [LARGE SCALE GENOMIC DNA]</scope>
</reference>
<protein>
    <submittedName>
        <fullName evidence="1">Uncharacterized protein</fullName>
    </submittedName>
</protein>
<gene>
    <name evidence="1" type="ORF">A2373_03735</name>
</gene>
<dbReference type="Proteomes" id="UP000176300">
    <property type="component" value="Unassembled WGS sequence"/>
</dbReference>
<sequence>MFWKKFDLKKVKGEGVIIKGDPYTHKSRWWNYILLATVFWRKIWVLEIRTNRPSFRLVCVQEGEGICRIYRKSIYEKIIRVGVRREDCCFFAIDDDGGEIPVVVLERNLDRNTEAYSDLLIV</sequence>
<evidence type="ECO:0000313" key="1">
    <source>
        <dbReference type="EMBL" id="OGH82438.1"/>
    </source>
</evidence>